<name>A0A1F6N455_9BACT</name>
<gene>
    <name evidence="2" type="ORF">A2983_04385</name>
</gene>
<sequence>MNFARPVQIFQKNQKIYSGNVCTQIIDFIKSGDVASVSDHLSVYLSRHDFSDISDVVEEVRKISNSGDEIRDLDINDLPTPLEPVIETTVKIGGEEKNIVVRLSLLDAKSGSILDIKSVTLQKEPVAPVDSESGQTRRPISANEKGSKPVGILARLKKYFLEN</sequence>
<protein>
    <submittedName>
        <fullName evidence="2">Uncharacterized protein</fullName>
    </submittedName>
</protein>
<dbReference type="Proteomes" id="UP000177040">
    <property type="component" value="Unassembled WGS sequence"/>
</dbReference>
<organism evidence="2 3">
    <name type="scientific">Candidatus Magasanikbacteria bacterium RIFCSPLOWO2_01_FULL_40_15</name>
    <dbReference type="NCBI Taxonomy" id="1798686"/>
    <lineage>
        <taxon>Bacteria</taxon>
        <taxon>Candidatus Magasanikiibacteriota</taxon>
    </lineage>
</organism>
<evidence type="ECO:0000313" key="2">
    <source>
        <dbReference type="EMBL" id="OGH78709.1"/>
    </source>
</evidence>
<proteinExistence type="predicted"/>
<evidence type="ECO:0000256" key="1">
    <source>
        <dbReference type="SAM" id="MobiDB-lite"/>
    </source>
</evidence>
<comment type="caution">
    <text evidence="2">The sequence shown here is derived from an EMBL/GenBank/DDBJ whole genome shotgun (WGS) entry which is preliminary data.</text>
</comment>
<reference evidence="2 3" key="1">
    <citation type="journal article" date="2016" name="Nat. Commun.">
        <title>Thousands of microbial genomes shed light on interconnected biogeochemical processes in an aquifer system.</title>
        <authorList>
            <person name="Anantharaman K."/>
            <person name="Brown C.T."/>
            <person name="Hug L.A."/>
            <person name="Sharon I."/>
            <person name="Castelle C.J."/>
            <person name="Probst A.J."/>
            <person name="Thomas B.C."/>
            <person name="Singh A."/>
            <person name="Wilkins M.J."/>
            <person name="Karaoz U."/>
            <person name="Brodie E.L."/>
            <person name="Williams K.H."/>
            <person name="Hubbard S.S."/>
            <person name="Banfield J.F."/>
        </authorList>
    </citation>
    <scope>NUCLEOTIDE SEQUENCE [LARGE SCALE GENOMIC DNA]</scope>
</reference>
<dbReference type="EMBL" id="MFQH01000003">
    <property type="protein sequence ID" value="OGH78709.1"/>
    <property type="molecule type" value="Genomic_DNA"/>
</dbReference>
<dbReference type="AlphaFoldDB" id="A0A1F6N455"/>
<accession>A0A1F6N455</accession>
<evidence type="ECO:0000313" key="3">
    <source>
        <dbReference type="Proteomes" id="UP000177040"/>
    </source>
</evidence>
<feature type="region of interest" description="Disordered" evidence="1">
    <location>
        <begin position="125"/>
        <end position="145"/>
    </location>
</feature>